<feature type="transmembrane region" description="Helical" evidence="6">
    <location>
        <begin position="383"/>
        <end position="406"/>
    </location>
</feature>
<keyword evidence="3 6" id="KW-1133">Transmembrane helix</keyword>
<dbReference type="InterPro" id="IPR020846">
    <property type="entry name" value="MFS_dom"/>
</dbReference>
<feature type="transmembrane region" description="Helical" evidence="6">
    <location>
        <begin position="357"/>
        <end position="377"/>
    </location>
</feature>
<comment type="subcellular location">
    <subcellularLocation>
        <location evidence="1">Membrane</location>
        <topology evidence="1">Multi-pass membrane protein</topology>
    </subcellularLocation>
</comment>
<dbReference type="PANTHER" id="PTHR23510">
    <property type="entry name" value="INNER MEMBRANE TRANSPORT PROTEIN YAJR"/>
    <property type="match status" value="1"/>
</dbReference>
<evidence type="ECO:0000256" key="6">
    <source>
        <dbReference type="SAM" id="Phobius"/>
    </source>
</evidence>
<proteinExistence type="predicted"/>
<reference evidence="8" key="2">
    <citation type="submission" date="2025-09" db="UniProtKB">
        <authorList>
            <consortium name="Ensembl"/>
        </authorList>
    </citation>
    <scope>IDENTIFICATION</scope>
</reference>
<feature type="transmembrane region" description="Helical" evidence="6">
    <location>
        <begin position="100"/>
        <end position="122"/>
    </location>
</feature>
<feature type="region of interest" description="Disordered" evidence="5">
    <location>
        <begin position="210"/>
        <end position="230"/>
    </location>
</feature>
<dbReference type="Proteomes" id="UP000694421">
    <property type="component" value="Unplaced"/>
</dbReference>
<dbReference type="InterPro" id="IPR011701">
    <property type="entry name" value="MFS"/>
</dbReference>
<evidence type="ECO:0000256" key="3">
    <source>
        <dbReference type="ARBA" id="ARBA00022989"/>
    </source>
</evidence>
<feature type="transmembrane region" description="Helical" evidence="6">
    <location>
        <begin position="134"/>
        <end position="156"/>
    </location>
</feature>
<organism evidence="8 9">
    <name type="scientific">Salvator merianae</name>
    <name type="common">Argentine black and white tegu</name>
    <name type="synonym">Tupinambis merianae</name>
    <dbReference type="NCBI Taxonomy" id="96440"/>
    <lineage>
        <taxon>Eukaryota</taxon>
        <taxon>Metazoa</taxon>
        <taxon>Chordata</taxon>
        <taxon>Craniata</taxon>
        <taxon>Vertebrata</taxon>
        <taxon>Euteleostomi</taxon>
        <taxon>Lepidosauria</taxon>
        <taxon>Squamata</taxon>
        <taxon>Bifurcata</taxon>
        <taxon>Unidentata</taxon>
        <taxon>Episquamata</taxon>
        <taxon>Laterata</taxon>
        <taxon>Teiioidea</taxon>
        <taxon>Teiidae</taxon>
        <taxon>Salvator</taxon>
    </lineage>
</organism>
<dbReference type="AlphaFoldDB" id="A0A8D0KPU7"/>
<feature type="transmembrane region" description="Helical" evidence="6">
    <location>
        <begin position="42"/>
        <end position="64"/>
    </location>
</feature>
<accession>A0A8D0KPU7</accession>
<feature type="transmembrane region" description="Helical" evidence="6">
    <location>
        <begin position="427"/>
        <end position="444"/>
    </location>
</feature>
<dbReference type="InterPro" id="IPR051068">
    <property type="entry name" value="MFS_Domain-Containing_Protein"/>
</dbReference>
<evidence type="ECO:0000313" key="8">
    <source>
        <dbReference type="Ensembl" id="ENSSMRP00000030751.1"/>
    </source>
</evidence>
<dbReference type="Ensembl" id="ENSSMRT00000035873.1">
    <property type="protein sequence ID" value="ENSSMRP00000030751.1"/>
    <property type="gene ID" value="ENSSMRG00000023574.1"/>
</dbReference>
<keyword evidence="2 6" id="KW-0812">Transmembrane</keyword>
<feature type="transmembrane region" description="Helical" evidence="6">
    <location>
        <begin position="12"/>
        <end position="36"/>
    </location>
</feature>
<dbReference type="PANTHER" id="PTHR23510:SF16">
    <property type="entry name" value="MAJOR FACILITATOR SUPERFAMILY (MFS) PROFILE DOMAIN-CONTAINING PROTEIN"/>
    <property type="match status" value="1"/>
</dbReference>
<dbReference type="GO" id="GO:0016020">
    <property type="term" value="C:membrane"/>
    <property type="evidence" value="ECO:0007669"/>
    <property type="project" value="UniProtKB-SubCell"/>
</dbReference>
<feature type="transmembrane region" description="Helical" evidence="6">
    <location>
        <begin position="176"/>
        <end position="196"/>
    </location>
</feature>
<evidence type="ECO:0000313" key="9">
    <source>
        <dbReference type="Proteomes" id="UP000694421"/>
    </source>
</evidence>
<feature type="transmembrane region" description="Helical" evidence="6">
    <location>
        <begin position="450"/>
        <end position="475"/>
    </location>
</feature>
<dbReference type="Pfam" id="PF07690">
    <property type="entry name" value="MFS_1"/>
    <property type="match status" value="1"/>
</dbReference>
<dbReference type="Gene3D" id="1.20.1250.20">
    <property type="entry name" value="MFS general substrate transporter like domains"/>
    <property type="match status" value="1"/>
</dbReference>
<evidence type="ECO:0000259" key="7">
    <source>
        <dbReference type="PROSITE" id="PS50850"/>
    </source>
</evidence>
<dbReference type="InterPro" id="IPR036259">
    <property type="entry name" value="MFS_trans_sf"/>
</dbReference>
<evidence type="ECO:0000256" key="5">
    <source>
        <dbReference type="SAM" id="MobiDB-lite"/>
    </source>
</evidence>
<keyword evidence="4 6" id="KW-0472">Membrane</keyword>
<protein>
    <recommendedName>
        <fullName evidence="7">Major facilitator superfamily (MFS) profile domain-containing protein</fullName>
    </recommendedName>
</protein>
<dbReference type="OMA" id="FVGYSKW"/>
<name>A0A8D0KPU7_SALMN</name>
<feature type="transmembrane region" description="Helical" evidence="6">
    <location>
        <begin position="291"/>
        <end position="308"/>
    </location>
</feature>
<reference evidence="8" key="1">
    <citation type="submission" date="2025-08" db="UniProtKB">
        <authorList>
            <consortium name="Ensembl"/>
        </authorList>
    </citation>
    <scope>IDENTIFICATION</scope>
</reference>
<sequence>MDYQRRKKLTNFTIGLLFLCGGIEYAVILPTIWAYLQSLNAAPYFLGLGISAFSFAGLITGPLFGYWSDRTHQTKAIILFANLFQIAGNFMYFVGGSKWMILSSRLVAGVGTGAGASIFGYLTRSTSSQERATVFAAVMACRQVGLLIGPACNLFLRLCNFRLGPFVANKFTSPGLFMCLVWLLLQVIVVMMYYDLQPLPSTRIPRAESTAPHEVLEEEEEPLVKHESGQEEALESCSYGSTSAECQEPVLGEEGRYVPNGHLADEEAAKEKEKSPFHDFSSVREYLREEVVVLLTAQFITLFNQTALETMVTPLTQRYLNFGELENSIMYFLCGVEVIGGFFLVRCLSTRLTDRVILVLGLVICNVACIWCLLFLAQPQGTFTVVLTEVVVGVFLQVLGLPFVAVSQVSLFSKVTAEKTQGFSQGLRRSVGGIATILGPLWAGGLTDNLYIMLGVMMGLLSLLTVMVGLSYTYLVESPRTYLPSGVSEDECCS</sequence>
<keyword evidence="9" id="KW-1185">Reference proteome</keyword>
<evidence type="ECO:0000256" key="4">
    <source>
        <dbReference type="ARBA" id="ARBA00023136"/>
    </source>
</evidence>
<dbReference type="GeneTree" id="ENSGT00940000165367"/>
<feature type="transmembrane region" description="Helical" evidence="6">
    <location>
        <begin position="328"/>
        <end position="345"/>
    </location>
</feature>
<dbReference type="GO" id="GO:0022857">
    <property type="term" value="F:transmembrane transporter activity"/>
    <property type="evidence" value="ECO:0007669"/>
    <property type="project" value="InterPro"/>
</dbReference>
<feature type="transmembrane region" description="Helical" evidence="6">
    <location>
        <begin position="76"/>
        <end position="94"/>
    </location>
</feature>
<dbReference type="PROSITE" id="PS50850">
    <property type="entry name" value="MFS"/>
    <property type="match status" value="1"/>
</dbReference>
<dbReference type="SUPFAM" id="SSF103473">
    <property type="entry name" value="MFS general substrate transporter"/>
    <property type="match status" value="1"/>
</dbReference>
<evidence type="ECO:0000256" key="1">
    <source>
        <dbReference type="ARBA" id="ARBA00004141"/>
    </source>
</evidence>
<evidence type="ECO:0000256" key="2">
    <source>
        <dbReference type="ARBA" id="ARBA00022692"/>
    </source>
</evidence>
<feature type="domain" description="Major facilitator superfamily (MFS) profile" evidence="7">
    <location>
        <begin position="10"/>
        <end position="480"/>
    </location>
</feature>